<name>A0A926DGM4_9FIRM</name>
<dbReference type="Pfam" id="PF13411">
    <property type="entry name" value="MerR_1"/>
    <property type="match status" value="1"/>
</dbReference>
<dbReference type="Proteomes" id="UP000620366">
    <property type="component" value="Unassembled WGS sequence"/>
</dbReference>
<evidence type="ECO:0000313" key="3">
    <source>
        <dbReference type="Proteomes" id="UP000620366"/>
    </source>
</evidence>
<dbReference type="InterPro" id="IPR009061">
    <property type="entry name" value="DNA-bd_dom_put_sf"/>
</dbReference>
<accession>A0A926DGM4</accession>
<dbReference type="InterPro" id="IPR000551">
    <property type="entry name" value="MerR-type_HTH_dom"/>
</dbReference>
<organism evidence="2 3">
    <name type="scientific">Feifania hominis</name>
    <dbReference type="NCBI Taxonomy" id="2763660"/>
    <lineage>
        <taxon>Bacteria</taxon>
        <taxon>Bacillati</taxon>
        <taxon>Bacillota</taxon>
        <taxon>Clostridia</taxon>
        <taxon>Eubacteriales</taxon>
        <taxon>Feifaniaceae</taxon>
        <taxon>Feifania</taxon>
    </lineage>
</organism>
<comment type="caution">
    <text evidence="2">The sequence shown here is derived from an EMBL/GenBank/DDBJ whole genome shotgun (WGS) entry which is preliminary data.</text>
</comment>
<sequence>MTMEQANEAYGIPPAILREYERLAACKAQRRGMAAQEYDERDLERMSLMMTLHDIGFTAGQVETYMRLLLQGDDTAHERLRMLNDRRRCTLEEIHLRERQMDRLDYLRHEMRKTENKHRQE</sequence>
<dbReference type="GO" id="GO:0003677">
    <property type="term" value="F:DNA binding"/>
    <property type="evidence" value="ECO:0007669"/>
    <property type="project" value="InterPro"/>
</dbReference>
<dbReference type="SUPFAM" id="SSF46955">
    <property type="entry name" value="Putative DNA-binding domain"/>
    <property type="match status" value="1"/>
</dbReference>
<protein>
    <submittedName>
        <fullName evidence="2">MerR family transcriptional regulator</fullName>
    </submittedName>
</protein>
<evidence type="ECO:0000313" key="2">
    <source>
        <dbReference type="EMBL" id="MBC8536939.1"/>
    </source>
</evidence>
<dbReference type="Gene3D" id="1.10.1660.10">
    <property type="match status" value="1"/>
</dbReference>
<evidence type="ECO:0000259" key="1">
    <source>
        <dbReference type="Pfam" id="PF13411"/>
    </source>
</evidence>
<dbReference type="EMBL" id="JACRSP010000004">
    <property type="protein sequence ID" value="MBC8536939.1"/>
    <property type="molecule type" value="Genomic_DNA"/>
</dbReference>
<reference evidence="2" key="1">
    <citation type="submission" date="2020-08" db="EMBL/GenBank/DDBJ databases">
        <title>Genome public.</title>
        <authorList>
            <person name="Liu C."/>
            <person name="Sun Q."/>
        </authorList>
    </citation>
    <scope>NUCLEOTIDE SEQUENCE</scope>
    <source>
        <strain evidence="2">BX7</strain>
    </source>
</reference>
<feature type="domain" description="HTH merR-type" evidence="1">
    <location>
        <begin position="1"/>
        <end position="67"/>
    </location>
</feature>
<keyword evidence="3" id="KW-1185">Reference proteome</keyword>
<proteinExistence type="predicted"/>
<dbReference type="GO" id="GO:0006355">
    <property type="term" value="P:regulation of DNA-templated transcription"/>
    <property type="evidence" value="ECO:0007669"/>
    <property type="project" value="InterPro"/>
</dbReference>
<dbReference type="AlphaFoldDB" id="A0A926DGM4"/>
<gene>
    <name evidence="2" type="ORF">H8695_09595</name>
</gene>